<dbReference type="EMBL" id="KB445803">
    <property type="protein sequence ID" value="EMD34221.1"/>
    <property type="molecule type" value="Genomic_DNA"/>
</dbReference>
<comment type="similarity">
    <text evidence="1">Belongs to the short-chain dehydrogenases/reductases (SDR) family.</text>
</comment>
<dbReference type="PROSITE" id="PS00061">
    <property type="entry name" value="ADH_SHORT"/>
    <property type="match status" value="1"/>
</dbReference>
<dbReference type="InterPro" id="IPR020904">
    <property type="entry name" value="Sc_DH/Rdtase_CS"/>
</dbReference>
<dbReference type="GO" id="GO:0048038">
    <property type="term" value="F:quinone binding"/>
    <property type="evidence" value="ECO:0007669"/>
    <property type="project" value="TreeGrafter"/>
</dbReference>
<dbReference type="FunFam" id="3.40.50.720:FF:000173">
    <property type="entry name" value="3-oxoacyl-[acyl-carrier protein] reductase"/>
    <property type="match status" value="1"/>
</dbReference>
<dbReference type="HOGENOM" id="CLU_010194_1_3_1"/>
<dbReference type="GO" id="GO:0016616">
    <property type="term" value="F:oxidoreductase activity, acting on the CH-OH group of donors, NAD or NADP as acceptor"/>
    <property type="evidence" value="ECO:0007669"/>
    <property type="project" value="TreeGrafter"/>
</dbReference>
<dbReference type="Proteomes" id="UP000016930">
    <property type="component" value="Unassembled WGS sequence"/>
</dbReference>
<keyword evidence="6" id="KW-1185">Reference proteome</keyword>
<evidence type="ECO:0000313" key="5">
    <source>
        <dbReference type="EMBL" id="EMD34221.1"/>
    </source>
</evidence>
<dbReference type="Pfam" id="PF13561">
    <property type="entry name" value="adh_short_C2"/>
    <property type="match status" value="1"/>
</dbReference>
<dbReference type="Gene3D" id="3.40.50.720">
    <property type="entry name" value="NAD(P)-binding Rossmann-like Domain"/>
    <property type="match status" value="1"/>
</dbReference>
<evidence type="ECO:0000259" key="4">
    <source>
        <dbReference type="SMART" id="SM00822"/>
    </source>
</evidence>
<evidence type="ECO:0000313" key="6">
    <source>
        <dbReference type="Proteomes" id="UP000016930"/>
    </source>
</evidence>
<dbReference type="PANTHER" id="PTHR42760">
    <property type="entry name" value="SHORT-CHAIN DEHYDROGENASES/REDUCTASES FAMILY MEMBER"/>
    <property type="match status" value="1"/>
</dbReference>
<dbReference type="OrthoDB" id="1888931at2759"/>
<sequence length="258" mass="27348">MANTEDILRGKLVLITGCTGGVGQATARVFAARGCSVAIHYNSPSSRDKAFQLIAELTQCPGVRAAAFQADLSSYDATRAFYAEVVKDLGSPNILFSNHGVTGPRIGPEGDIADVSPEAFEETWRTNAGTHFLLAQLCIPYMQQQKWGRIIFTSSVAAGTGGVIGPQYASSKAALHGLMHWLSLRYCKDGITANVVAPALIEDTAMMSNPPESVRSKIPIGRLGKPDEIASIVTLLASNGYMTNKVIVADGGWTIGGF</sequence>
<keyword evidence="2" id="KW-0521">NADP</keyword>
<dbReference type="PRINTS" id="PR00081">
    <property type="entry name" value="GDHRDH"/>
</dbReference>
<dbReference type="STRING" id="914234.M2R5N4"/>
<evidence type="ECO:0000256" key="1">
    <source>
        <dbReference type="ARBA" id="ARBA00006484"/>
    </source>
</evidence>
<evidence type="ECO:0000256" key="2">
    <source>
        <dbReference type="ARBA" id="ARBA00022857"/>
    </source>
</evidence>
<dbReference type="SUPFAM" id="SSF51735">
    <property type="entry name" value="NAD(P)-binding Rossmann-fold domains"/>
    <property type="match status" value="1"/>
</dbReference>
<gene>
    <name evidence="5" type="ORF">CERSUDRAFT_97481</name>
</gene>
<dbReference type="InterPro" id="IPR036291">
    <property type="entry name" value="NAD(P)-bd_dom_sf"/>
</dbReference>
<proteinExistence type="inferred from homology"/>
<accession>M2R5N4</accession>
<dbReference type="GO" id="GO:0006633">
    <property type="term" value="P:fatty acid biosynthetic process"/>
    <property type="evidence" value="ECO:0007669"/>
    <property type="project" value="TreeGrafter"/>
</dbReference>
<protein>
    <recommendedName>
        <fullName evidence="4">Ketoreductase domain-containing protein</fullName>
    </recommendedName>
</protein>
<dbReference type="SMART" id="SM00822">
    <property type="entry name" value="PKS_KR"/>
    <property type="match status" value="1"/>
</dbReference>
<organism evidence="5 6">
    <name type="scientific">Ceriporiopsis subvermispora (strain B)</name>
    <name type="common">White-rot fungus</name>
    <name type="synonym">Gelatoporia subvermispora</name>
    <dbReference type="NCBI Taxonomy" id="914234"/>
    <lineage>
        <taxon>Eukaryota</taxon>
        <taxon>Fungi</taxon>
        <taxon>Dikarya</taxon>
        <taxon>Basidiomycota</taxon>
        <taxon>Agaricomycotina</taxon>
        <taxon>Agaricomycetes</taxon>
        <taxon>Polyporales</taxon>
        <taxon>Gelatoporiaceae</taxon>
        <taxon>Gelatoporia</taxon>
    </lineage>
</organism>
<reference evidence="5 6" key="1">
    <citation type="journal article" date="2012" name="Proc. Natl. Acad. Sci. U.S.A.">
        <title>Comparative genomics of Ceriporiopsis subvermispora and Phanerochaete chrysosporium provide insight into selective ligninolysis.</title>
        <authorList>
            <person name="Fernandez-Fueyo E."/>
            <person name="Ruiz-Duenas F.J."/>
            <person name="Ferreira P."/>
            <person name="Floudas D."/>
            <person name="Hibbett D.S."/>
            <person name="Canessa P."/>
            <person name="Larrondo L.F."/>
            <person name="James T.Y."/>
            <person name="Seelenfreund D."/>
            <person name="Lobos S."/>
            <person name="Polanco R."/>
            <person name="Tello M."/>
            <person name="Honda Y."/>
            <person name="Watanabe T."/>
            <person name="Watanabe T."/>
            <person name="Ryu J.S."/>
            <person name="Kubicek C.P."/>
            <person name="Schmoll M."/>
            <person name="Gaskell J."/>
            <person name="Hammel K.E."/>
            <person name="St John F.J."/>
            <person name="Vanden Wymelenberg A."/>
            <person name="Sabat G."/>
            <person name="Splinter BonDurant S."/>
            <person name="Syed K."/>
            <person name="Yadav J.S."/>
            <person name="Doddapaneni H."/>
            <person name="Subramanian V."/>
            <person name="Lavin J.L."/>
            <person name="Oguiza J.A."/>
            <person name="Perez G."/>
            <person name="Pisabarro A.G."/>
            <person name="Ramirez L."/>
            <person name="Santoyo F."/>
            <person name="Master E."/>
            <person name="Coutinho P.M."/>
            <person name="Henrissat B."/>
            <person name="Lombard V."/>
            <person name="Magnuson J.K."/>
            <person name="Kuees U."/>
            <person name="Hori C."/>
            <person name="Igarashi K."/>
            <person name="Samejima M."/>
            <person name="Held B.W."/>
            <person name="Barry K.W."/>
            <person name="LaButti K.M."/>
            <person name="Lapidus A."/>
            <person name="Lindquist E.A."/>
            <person name="Lucas S.M."/>
            <person name="Riley R."/>
            <person name="Salamov A.A."/>
            <person name="Hoffmeister D."/>
            <person name="Schwenk D."/>
            <person name="Hadar Y."/>
            <person name="Yarden O."/>
            <person name="de Vries R.P."/>
            <person name="Wiebenga A."/>
            <person name="Stenlid J."/>
            <person name="Eastwood D."/>
            <person name="Grigoriev I.V."/>
            <person name="Berka R.M."/>
            <person name="Blanchette R.A."/>
            <person name="Kersten P."/>
            <person name="Martinez A.T."/>
            <person name="Vicuna R."/>
            <person name="Cullen D."/>
        </authorList>
    </citation>
    <scope>NUCLEOTIDE SEQUENCE [LARGE SCALE GENOMIC DNA]</scope>
    <source>
        <strain evidence="5 6">B</strain>
    </source>
</reference>
<feature type="domain" description="Ketoreductase" evidence="4">
    <location>
        <begin position="11"/>
        <end position="204"/>
    </location>
</feature>
<keyword evidence="3" id="KW-0560">Oxidoreductase</keyword>
<name>M2R5N4_CERS8</name>
<dbReference type="InterPro" id="IPR002347">
    <property type="entry name" value="SDR_fam"/>
</dbReference>
<dbReference type="PANTHER" id="PTHR42760:SF127">
    <property type="entry name" value="3-KETOACYL-ACYL CARRIER PROTEIN REDUCTASE-RELATED"/>
    <property type="match status" value="1"/>
</dbReference>
<dbReference type="CDD" id="cd05233">
    <property type="entry name" value="SDR_c"/>
    <property type="match status" value="1"/>
</dbReference>
<dbReference type="InterPro" id="IPR057326">
    <property type="entry name" value="KR_dom"/>
</dbReference>
<dbReference type="AlphaFoldDB" id="M2R5N4"/>
<evidence type="ECO:0000256" key="3">
    <source>
        <dbReference type="ARBA" id="ARBA00023002"/>
    </source>
</evidence>